<dbReference type="PATRIC" id="fig|665004.4.peg.2483"/>
<dbReference type="OrthoDB" id="3431596at2"/>
<proteinExistence type="predicted"/>
<gene>
    <name evidence="2" type="ORF">AC529_06835</name>
</gene>
<dbReference type="Pfam" id="PF04149">
    <property type="entry name" value="DUF397"/>
    <property type="match status" value="1"/>
</dbReference>
<evidence type="ECO:0000313" key="3">
    <source>
        <dbReference type="Proteomes" id="UP000074382"/>
    </source>
</evidence>
<accession>A0A147KJF8</accession>
<dbReference type="Proteomes" id="UP000074382">
    <property type="component" value="Unassembled WGS sequence"/>
</dbReference>
<evidence type="ECO:0000313" key="2">
    <source>
        <dbReference type="EMBL" id="KUP97430.1"/>
    </source>
</evidence>
<dbReference type="STRING" id="665004.AC529_06835"/>
<sequence>MHPTNLEFRKSSHSAGASECVEVANIPGKPAAAVRDSQNPHLGHLVIPAREWTAFLDAVRNNAL</sequence>
<reference evidence="3" key="1">
    <citation type="journal article" date="2017" name="Acta Aliment.">
        <title>Plant polysaccharide degrading enzyme system of Thermpbifida cellulosilytica TB100 revealed by de novo genome project data.</title>
        <authorList>
            <person name="Toth A."/>
            <person name="Baka E."/>
            <person name="Luzics S."/>
            <person name="Bata-Vidacs I."/>
            <person name="Nagy I."/>
            <person name="Balint B."/>
            <person name="Herceg R."/>
            <person name="Olasz F."/>
            <person name="Wilk T."/>
            <person name="Nagy T."/>
            <person name="Kriszt B."/>
            <person name="Nagy I."/>
            <person name="Kukolya J."/>
        </authorList>
    </citation>
    <scope>NUCLEOTIDE SEQUENCE [LARGE SCALE GENOMIC DNA]</scope>
    <source>
        <strain evidence="3">TB100</strain>
    </source>
</reference>
<dbReference type="AlphaFoldDB" id="A0A147KJF8"/>
<dbReference type="InterPro" id="IPR007278">
    <property type="entry name" value="DUF397"/>
</dbReference>
<comment type="caution">
    <text evidence="2">The sequence shown here is derived from an EMBL/GenBank/DDBJ whole genome shotgun (WGS) entry which is preliminary data.</text>
</comment>
<dbReference type="EMBL" id="LGEM01000026">
    <property type="protein sequence ID" value="KUP97430.1"/>
    <property type="molecule type" value="Genomic_DNA"/>
</dbReference>
<name>A0A147KJF8_THECS</name>
<organism evidence="2 3">
    <name type="scientific">Thermobifida cellulosilytica TB100</name>
    <dbReference type="NCBI Taxonomy" id="665004"/>
    <lineage>
        <taxon>Bacteria</taxon>
        <taxon>Bacillati</taxon>
        <taxon>Actinomycetota</taxon>
        <taxon>Actinomycetes</taxon>
        <taxon>Streptosporangiales</taxon>
        <taxon>Nocardiopsidaceae</taxon>
        <taxon>Thermobifida</taxon>
    </lineage>
</organism>
<dbReference type="RefSeq" id="WP_068756360.1">
    <property type="nucleotide sequence ID" value="NZ_KQ950182.1"/>
</dbReference>
<feature type="domain" description="DUF397" evidence="1">
    <location>
        <begin position="7"/>
        <end position="60"/>
    </location>
</feature>
<protein>
    <recommendedName>
        <fullName evidence="1">DUF397 domain-containing protein</fullName>
    </recommendedName>
</protein>
<evidence type="ECO:0000259" key="1">
    <source>
        <dbReference type="Pfam" id="PF04149"/>
    </source>
</evidence>
<keyword evidence="3" id="KW-1185">Reference proteome</keyword>